<proteinExistence type="predicted"/>
<reference evidence="2 3" key="1">
    <citation type="submission" date="2019-03" db="EMBL/GenBank/DDBJ databases">
        <title>Single cell metagenomics reveals metabolic interactions within the superorganism composed of flagellate Streblomastix strix and complex community of Bacteroidetes bacteria on its surface.</title>
        <authorList>
            <person name="Treitli S.C."/>
            <person name="Kolisko M."/>
            <person name="Husnik F."/>
            <person name="Keeling P."/>
            <person name="Hampl V."/>
        </authorList>
    </citation>
    <scope>NUCLEOTIDE SEQUENCE [LARGE SCALE GENOMIC DNA]</scope>
    <source>
        <strain evidence="2">ST1C</strain>
    </source>
</reference>
<evidence type="ECO:0000313" key="3">
    <source>
        <dbReference type="Proteomes" id="UP000324800"/>
    </source>
</evidence>
<evidence type="ECO:0000313" key="2">
    <source>
        <dbReference type="EMBL" id="KAA6380449.1"/>
    </source>
</evidence>
<dbReference type="AlphaFoldDB" id="A0A5J4VD88"/>
<feature type="transmembrane region" description="Helical" evidence="1">
    <location>
        <begin position="80"/>
        <end position="100"/>
    </location>
</feature>
<keyword evidence="1" id="KW-0472">Membrane</keyword>
<evidence type="ECO:0000256" key="1">
    <source>
        <dbReference type="SAM" id="Phobius"/>
    </source>
</evidence>
<sequence>MLQQTDRHILNVIAIDSTATDLKRCVNANIDQDDDPIDCTNDIKSEKLEEDFACPLKTDKVAWETDPRTKDSKGIYASGSIRIALSVIAAAVVLPVVAFLF</sequence>
<dbReference type="EMBL" id="SNRW01007889">
    <property type="protein sequence ID" value="KAA6380449.1"/>
    <property type="molecule type" value="Genomic_DNA"/>
</dbReference>
<organism evidence="2 3">
    <name type="scientific">Streblomastix strix</name>
    <dbReference type="NCBI Taxonomy" id="222440"/>
    <lineage>
        <taxon>Eukaryota</taxon>
        <taxon>Metamonada</taxon>
        <taxon>Preaxostyla</taxon>
        <taxon>Oxymonadida</taxon>
        <taxon>Streblomastigidae</taxon>
        <taxon>Streblomastix</taxon>
    </lineage>
</organism>
<keyword evidence="1" id="KW-1133">Transmembrane helix</keyword>
<name>A0A5J4VD88_9EUKA</name>
<protein>
    <submittedName>
        <fullName evidence="2">Uncharacterized protein</fullName>
    </submittedName>
</protein>
<keyword evidence="1" id="KW-0812">Transmembrane</keyword>
<comment type="caution">
    <text evidence="2">The sequence shown here is derived from an EMBL/GenBank/DDBJ whole genome shotgun (WGS) entry which is preliminary data.</text>
</comment>
<gene>
    <name evidence="2" type="ORF">EZS28_024023</name>
</gene>
<dbReference type="Proteomes" id="UP000324800">
    <property type="component" value="Unassembled WGS sequence"/>
</dbReference>
<accession>A0A5J4VD88</accession>